<evidence type="ECO:0000313" key="2">
    <source>
        <dbReference type="Proteomes" id="UP000000262"/>
    </source>
</evidence>
<name>A8A991_IGNH4</name>
<organism evidence="1 2">
    <name type="scientific">Ignicoccus hospitalis (strain KIN4/I / DSM 18386 / JCM 14125)</name>
    <dbReference type="NCBI Taxonomy" id="453591"/>
    <lineage>
        <taxon>Archaea</taxon>
        <taxon>Thermoproteota</taxon>
        <taxon>Thermoprotei</taxon>
        <taxon>Desulfurococcales</taxon>
        <taxon>Desulfurococcaceae</taxon>
        <taxon>Ignicoccus</taxon>
    </lineage>
</organism>
<sequence>MGVRVERIKLTVTLSSALPREAAAELMESLIAVGRYVRNALNVYIDIDVREVAGCFPTPHTFHEFHGHLLDCETVKVEASVEGEESSDAVSEALYLIKKALVLPEGLGVGMSWVGVADAA</sequence>
<accession>A8A991</accession>
<dbReference type="HOGENOM" id="CLU_2044390_0_0_2"/>
<protein>
    <submittedName>
        <fullName evidence="1">Uncharacterized protein</fullName>
    </submittedName>
</protein>
<keyword evidence="2" id="KW-1185">Reference proteome</keyword>
<proteinExistence type="predicted"/>
<dbReference type="EMBL" id="CP000816">
    <property type="protein sequence ID" value="ABU81493.1"/>
    <property type="molecule type" value="Genomic_DNA"/>
</dbReference>
<reference evidence="1 2" key="1">
    <citation type="journal article" date="2008" name="Genome Biol.">
        <title>A genomic analysis of the archaeal system Ignicoccus hospitalis-Nanoarchaeum equitans.</title>
        <authorList>
            <person name="Podar M."/>
            <person name="Anderson I."/>
            <person name="Makarova K.S."/>
            <person name="Elkins J.G."/>
            <person name="Ivanova N."/>
            <person name="Wall M.A."/>
            <person name="Lykidis A."/>
            <person name="Mavromatis K."/>
            <person name="Sun H."/>
            <person name="Hudson M.E."/>
            <person name="Chen W."/>
            <person name="Deciu C."/>
            <person name="Hutchison D."/>
            <person name="Eads J.R."/>
            <person name="Anderson A."/>
            <person name="Fernandes F."/>
            <person name="Szeto E."/>
            <person name="Lapidus A."/>
            <person name="Kyrpides N.C."/>
            <person name="Saier M.H.Jr."/>
            <person name="Richardson P.M."/>
            <person name="Rachel R."/>
            <person name="Huber H."/>
            <person name="Eisen J.A."/>
            <person name="Koonin E.V."/>
            <person name="Keller M."/>
            <person name="Stetter K.O."/>
        </authorList>
    </citation>
    <scope>NUCLEOTIDE SEQUENCE [LARGE SCALE GENOMIC DNA]</scope>
    <source>
        <strain evidence="2">KIN4/I / DSM 18386 / JCM 14125</strain>
    </source>
</reference>
<evidence type="ECO:0000313" key="1">
    <source>
        <dbReference type="EMBL" id="ABU81493.1"/>
    </source>
</evidence>
<gene>
    <name evidence="1" type="ordered locus">Igni_0310</name>
</gene>
<dbReference type="Proteomes" id="UP000000262">
    <property type="component" value="Chromosome"/>
</dbReference>
<dbReference type="AlphaFoldDB" id="A8A991"/>
<dbReference type="KEGG" id="iho:Igni_0310"/>